<feature type="signal peptide" evidence="4">
    <location>
        <begin position="1"/>
        <end position="26"/>
    </location>
</feature>
<evidence type="ECO:0000256" key="1">
    <source>
        <dbReference type="ARBA" id="ARBA00005964"/>
    </source>
</evidence>
<evidence type="ECO:0000313" key="7">
    <source>
        <dbReference type="EnsemblMetazoa" id="PHUM447020-PA"/>
    </source>
</evidence>
<dbReference type="SUPFAM" id="SSF53474">
    <property type="entry name" value="alpha/beta-Hydrolases"/>
    <property type="match status" value="1"/>
</dbReference>
<reference evidence="7" key="3">
    <citation type="submission" date="2021-02" db="UniProtKB">
        <authorList>
            <consortium name="EnsemblMetazoa"/>
        </authorList>
    </citation>
    <scope>IDENTIFICATION</scope>
    <source>
        <strain evidence="7">USDA</strain>
    </source>
</reference>
<dbReference type="eggNOG" id="KOG1516">
    <property type="taxonomic scope" value="Eukaryota"/>
</dbReference>
<feature type="chain" id="PRO_5011412668" evidence="4">
    <location>
        <begin position="27"/>
        <end position="154"/>
    </location>
</feature>
<dbReference type="Pfam" id="PF00135">
    <property type="entry name" value="COesterase"/>
    <property type="match status" value="1"/>
</dbReference>
<dbReference type="GeneID" id="8231216"/>
<dbReference type="PANTHER" id="PTHR43903">
    <property type="entry name" value="NEUROLIGIN"/>
    <property type="match status" value="1"/>
</dbReference>
<keyword evidence="2 4" id="KW-0732">Signal</keyword>
<keyword evidence="3" id="KW-0325">Glycoprotein</keyword>
<keyword evidence="8" id="KW-1185">Reference proteome</keyword>
<evidence type="ECO:0000256" key="4">
    <source>
        <dbReference type="SAM" id="SignalP"/>
    </source>
</evidence>
<feature type="domain" description="Carboxylesterase type B" evidence="5">
    <location>
        <begin position="34"/>
        <end position="147"/>
    </location>
</feature>
<accession>E0VU75</accession>
<evidence type="ECO:0000259" key="5">
    <source>
        <dbReference type="Pfam" id="PF00135"/>
    </source>
</evidence>
<dbReference type="EMBL" id="AAZO01005456">
    <property type="status" value="NOT_ANNOTATED_CDS"/>
    <property type="molecule type" value="Genomic_DNA"/>
</dbReference>
<dbReference type="Proteomes" id="UP000009046">
    <property type="component" value="Unassembled WGS sequence"/>
</dbReference>
<name>E0VU75_PEDHC</name>
<gene>
    <name evidence="7" type="primary">8231216</name>
    <name evidence="6" type="ORF">Phum_PHUM447020</name>
</gene>
<dbReference type="EC" id="3.1.1.1" evidence="6"/>
<dbReference type="STRING" id="121224.E0VU75"/>
<sequence length="154" mass="17079">MQSCLLRLKASTLNAITLLTLTVVSAVAGPRYSSRIVDTKSGPIRGIISELNSKLLEPVEVFRGIPYAAPPVGERRFMPPRPPIPWTGTKLADTFPPVCPQNVPDITNKTMAFLKMPRGRYLQLRKLLPLLKNQSEDCLYLNLYVPGSVFSTKV</sequence>
<dbReference type="VEuPathDB" id="VectorBase:PHUM447020"/>
<dbReference type="OrthoDB" id="3200163at2759"/>
<dbReference type="OMA" id="HWDDVRV"/>
<organism>
    <name type="scientific">Pediculus humanus subsp. corporis</name>
    <name type="common">Body louse</name>
    <dbReference type="NCBI Taxonomy" id="121224"/>
    <lineage>
        <taxon>Eukaryota</taxon>
        <taxon>Metazoa</taxon>
        <taxon>Ecdysozoa</taxon>
        <taxon>Arthropoda</taxon>
        <taxon>Hexapoda</taxon>
        <taxon>Insecta</taxon>
        <taxon>Pterygota</taxon>
        <taxon>Neoptera</taxon>
        <taxon>Paraneoptera</taxon>
        <taxon>Psocodea</taxon>
        <taxon>Troctomorpha</taxon>
        <taxon>Phthiraptera</taxon>
        <taxon>Anoplura</taxon>
        <taxon>Pediculidae</taxon>
        <taxon>Pediculus</taxon>
    </lineage>
</organism>
<dbReference type="InterPro" id="IPR019819">
    <property type="entry name" value="Carboxylesterase_B_CS"/>
</dbReference>
<evidence type="ECO:0000313" key="8">
    <source>
        <dbReference type="Proteomes" id="UP000009046"/>
    </source>
</evidence>
<evidence type="ECO:0000313" key="6">
    <source>
        <dbReference type="EMBL" id="EEB16931.1"/>
    </source>
</evidence>
<evidence type="ECO:0000256" key="3">
    <source>
        <dbReference type="ARBA" id="ARBA00023180"/>
    </source>
</evidence>
<dbReference type="Gene3D" id="3.40.50.1820">
    <property type="entry name" value="alpha/beta hydrolase"/>
    <property type="match status" value="1"/>
</dbReference>
<dbReference type="InParanoid" id="E0VU75"/>
<reference evidence="6" key="1">
    <citation type="submission" date="2007-04" db="EMBL/GenBank/DDBJ databases">
        <title>Annotation of Pediculus humanus corporis strain USDA.</title>
        <authorList>
            <person name="Kirkness E."/>
            <person name="Hannick L."/>
            <person name="Hass B."/>
            <person name="Bruggner R."/>
            <person name="Lawson D."/>
            <person name="Bidwell S."/>
            <person name="Joardar V."/>
            <person name="Caler E."/>
            <person name="Walenz B."/>
            <person name="Inman J."/>
            <person name="Schobel S."/>
            <person name="Galinsky K."/>
            <person name="Amedeo P."/>
            <person name="Strausberg R."/>
        </authorList>
    </citation>
    <scope>NUCLEOTIDE SEQUENCE</scope>
    <source>
        <strain evidence="6">USDA</strain>
    </source>
</reference>
<dbReference type="InterPro" id="IPR029058">
    <property type="entry name" value="AB_hydrolase_fold"/>
</dbReference>
<proteinExistence type="inferred from homology"/>
<dbReference type="InterPro" id="IPR051093">
    <property type="entry name" value="Neuroligin/BSAL"/>
</dbReference>
<dbReference type="CTD" id="8231216"/>
<keyword evidence="6" id="KW-0378">Hydrolase</keyword>
<dbReference type="InterPro" id="IPR002018">
    <property type="entry name" value="CarbesteraseB"/>
</dbReference>
<reference evidence="6" key="2">
    <citation type="submission" date="2007-04" db="EMBL/GenBank/DDBJ databases">
        <title>The genome of the human body louse.</title>
        <authorList>
            <consortium name="The Human Body Louse Genome Consortium"/>
            <person name="Kirkness E."/>
            <person name="Walenz B."/>
            <person name="Hass B."/>
            <person name="Bruggner R."/>
            <person name="Strausberg R."/>
        </authorList>
    </citation>
    <scope>NUCLEOTIDE SEQUENCE</scope>
    <source>
        <strain evidence="6">USDA</strain>
    </source>
</reference>
<dbReference type="EnsemblMetazoa" id="PHUM447020-RA">
    <property type="protein sequence ID" value="PHUM447020-PA"/>
    <property type="gene ID" value="PHUM447020"/>
</dbReference>
<dbReference type="HOGENOM" id="CLU_006586_7_1_1"/>
<comment type="similarity">
    <text evidence="1">Belongs to the type-B carboxylesterase/lipase family.</text>
</comment>
<dbReference type="AlphaFoldDB" id="E0VU75"/>
<evidence type="ECO:0000256" key="2">
    <source>
        <dbReference type="ARBA" id="ARBA00022729"/>
    </source>
</evidence>
<dbReference type="PROSITE" id="PS00941">
    <property type="entry name" value="CARBOXYLESTERASE_B_2"/>
    <property type="match status" value="1"/>
</dbReference>
<dbReference type="GO" id="GO:0106435">
    <property type="term" value="F:carboxylesterase activity"/>
    <property type="evidence" value="ECO:0007669"/>
    <property type="project" value="UniProtKB-EC"/>
</dbReference>
<dbReference type="KEGG" id="phu:Phum_PHUM447020"/>
<dbReference type="EMBL" id="DS235781">
    <property type="protein sequence ID" value="EEB16931.1"/>
    <property type="molecule type" value="Genomic_DNA"/>
</dbReference>
<dbReference type="RefSeq" id="XP_002429669.1">
    <property type="nucleotide sequence ID" value="XM_002429624.1"/>
</dbReference>
<protein>
    <submittedName>
        <fullName evidence="6 7">Neuroligin, putative</fullName>
        <ecNumber evidence="6">3.1.1.1</ecNumber>
    </submittedName>
</protein>